<keyword evidence="8" id="KW-1185">Reference proteome</keyword>
<comment type="caution">
    <text evidence="7">The sequence shown here is derived from an EMBL/GenBank/DDBJ whole genome shotgun (WGS) entry which is preliminary data.</text>
</comment>
<feature type="transmembrane region" description="Helical" evidence="5">
    <location>
        <begin position="275"/>
        <end position="295"/>
    </location>
</feature>
<feature type="transmembrane region" description="Helical" evidence="5">
    <location>
        <begin position="251"/>
        <end position="269"/>
    </location>
</feature>
<comment type="subcellular location">
    <subcellularLocation>
        <location evidence="1">Membrane</location>
        <topology evidence="1">Multi-pass membrane protein</topology>
    </subcellularLocation>
</comment>
<evidence type="ECO:0000259" key="6">
    <source>
        <dbReference type="Pfam" id="PF01694"/>
    </source>
</evidence>
<evidence type="ECO:0000256" key="3">
    <source>
        <dbReference type="ARBA" id="ARBA00022989"/>
    </source>
</evidence>
<dbReference type="InterPro" id="IPR035952">
    <property type="entry name" value="Rhomboid-like_sf"/>
</dbReference>
<dbReference type="GO" id="GO:0004252">
    <property type="term" value="F:serine-type endopeptidase activity"/>
    <property type="evidence" value="ECO:0007669"/>
    <property type="project" value="InterPro"/>
</dbReference>
<feature type="domain" description="Peptidase S54 rhomboid" evidence="6">
    <location>
        <begin position="149"/>
        <end position="294"/>
    </location>
</feature>
<keyword evidence="4 5" id="KW-0472">Membrane</keyword>
<organism evidence="7 8">
    <name type="scientific">Alcanivorax sediminis</name>
    <dbReference type="NCBI Taxonomy" id="2663008"/>
    <lineage>
        <taxon>Bacteria</taxon>
        <taxon>Pseudomonadati</taxon>
        <taxon>Pseudomonadota</taxon>
        <taxon>Gammaproteobacteria</taxon>
        <taxon>Oceanospirillales</taxon>
        <taxon>Alcanivoracaceae</taxon>
        <taxon>Alcanivorax</taxon>
    </lineage>
</organism>
<dbReference type="GO" id="GO:0006508">
    <property type="term" value="P:proteolysis"/>
    <property type="evidence" value="ECO:0007669"/>
    <property type="project" value="UniProtKB-KW"/>
</dbReference>
<feature type="transmembrane region" description="Helical" evidence="5">
    <location>
        <begin position="156"/>
        <end position="176"/>
    </location>
</feature>
<reference evidence="7 8" key="1">
    <citation type="submission" date="2019-10" db="EMBL/GenBank/DDBJ databases">
        <title>Alcanivorax sp.PA15-N-34 draft genome sequence.</title>
        <authorList>
            <person name="Liao X."/>
            <person name="Shao Z."/>
        </authorList>
    </citation>
    <scope>NUCLEOTIDE SEQUENCE [LARGE SCALE GENOMIC DNA]</scope>
    <source>
        <strain evidence="7 8">PA15-N-34</strain>
    </source>
</reference>
<dbReference type="Gene3D" id="1.20.1540.10">
    <property type="entry name" value="Rhomboid-like"/>
    <property type="match status" value="1"/>
</dbReference>
<dbReference type="InterPro" id="IPR022764">
    <property type="entry name" value="Peptidase_S54_rhomboid_dom"/>
</dbReference>
<dbReference type="EMBL" id="WIRE01000001">
    <property type="protein sequence ID" value="MQX53149.1"/>
    <property type="molecule type" value="Genomic_DNA"/>
</dbReference>
<dbReference type="Pfam" id="PF01694">
    <property type="entry name" value="Rhomboid"/>
    <property type="match status" value="1"/>
</dbReference>
<evidence type="ECO:0000313" key="7">
    <source>
        <dbReference type="EMBL" id="MQX53149.1"/>
    </source>
</evidence>
<evidence type="ECO:0000256" key="2">
    <source>
        <dbReference type="ARBA" id="ARBA00022692"/>
    </source>
</evidence>
<dbReference type="Proteomes" id="UP000469421">
    <property type="component" value="Unassembled WGS sequence"/>
</dbReference>
<evidence type="ECO:0000313" key="8">
    <source>
        <dbReference type="Proteomes" id="UP000469421"/>
    </source>
</evidence>
<keyword evidence="7" id="KW-0378">Hydrolase</keyword>
<feature type="transmembrane region" description="Helical" evidence="5">
    <location>
        <begin position="20"/>
        <end position="37"/>
    </location>
</feature>
<feature type="transmembrane region" description="Helical" evidence="5">
    <location>
        <begin position="188"/>
        <end position="207"/>
    </location>
</feature>
<accession>A0A6N7LRU2</accession>
<keyword evidence="7" id="KW-0645">Protease</keyword>
<proteinExistence type="predicted"/>
<keyword evidence="3 5" id="KW-1133">Transmembrane helix</keyword>
<evidence type="ECO:0000256" key="1">
    <source>
        <dbReference type="ARBA" id="ARBA00004141"/>
    </source>
</evidence>
<dbReference type="SUPFAM" id="SSF144091">
    <property type="entry name" value="Rhomboid-like"/>
    <property type="match status" value="1"/>
</dbReference>
<protein>
    <submittedName>
        <fullName evidence="7">Rhomboid family intramembrane serine protease</fullName>
    </submittedName>
</protein>
<evidence type="ECO:0000256" key="4">
    <source>
        <dbReference type="ARBA" id="ARBA00023136"/>
    </source>
</evidence>
<sequence>MNPSPNRPATDATKLDWKSFPWALMLLGALLLASQFLNPGKGQQTALSWYESSGLQQLEWNNYLSWLRFNGNAEQAKILEKQLSNGNPHGYAAAMFATQFVEDSDKRARDFWSSEQIEQWRSLRAQVPQQLENSPLYRWGLSAADPRPSRFFTAPFTGGSLWLTLLGLVGLAVVALRLERQLGAGRIVVIWLAGSLLSGAGYLMTVGLGETPLHGAAPAVMALLAAAAALSREPIHLTLPKGKTEQLSLSLPAWIVSIVPLLLLAAIAFTKTPMFANLSAGLLAAFGGALLAVVIQPHESAEEVPEQDAATINVELQQALTHGWSALGKLDGGTAERHFREVLKSEPEQFDALTGLFTAQQMQQPTPEDWHQTANILFSLQVDDAAQATQIAHHWRQYRQHAAKLPEPALWQLVITLTAAEELKLAEQLAMQHAEYSDEQERRKGALGVLRDALLKEGLSQRANALPQ</sequence>
<dbReference type="RefSeq" id="WP_153500315.1">
    <property type="nucleotide sequence ID" value="NZ_WIRE01000001.1"/>
</dbReference>
<dbReference type="GO" id="GO:0016020">
    <property type="term" value="C:membrane"/>
    <property type="evidence" value="ECO:0007669"/>
    <property type="project" value="UniProtKB-SubCell"/>
</dbReference>
<dbReference type="AlphaFoldDB" id="A0A6N7LRU2"/>
<gene>
    <name evidence="7" type="ORF">GFN93_07785</name>
</gene>
<feature type="transmembrane region" description="Helical" evidence="5">
    <location>
        <begin position="213"/>
        <end position="230"/>
    </location>
</feature>
<name>A0A6N7LRU2_9GAMM</name>
<keyword evidence="2 5" id="KW-0812">Transmembrane</keyword>
<evidence type="ECO:0000256" key="5">
    <source>
        <dbReference type="SAM" id="Phobius"/>
    </source>
</evidence>